<organism evidence="2">
    <name type="scientific">Gymnodinialimonas phycosphaerae</name>
    <dbReference type="NCBI Taxonomy" id="2841589"/>
    <lineage>
        <taxon>Bacteria</taxon>
        <taxon>Pseudomonadati</taxon>
        <taxon>Pseudomonadota</taxon>
        <taxon>Alphaproteobacteria</taxon>
        <taxon>Rhodobacterales</taxon>
        <taxon>Paracoccaceae</taxon>
        <taxon>Gymnodinialimonas</taxon>
    </lineage>
</organism>
<reference evidence="2 3" key="1">
    <citation type="submission" date="2021-07" db="EMBL/GenBank/DDBJ databases">
        <title>Karlodiniumbacter phycospheric gen. nov., sp. nov., a phycosphere bacterium isolated from karlodinium veneficum.</title>
        <authorList>
            <person name="Peng Y."/>
            <person name="Jiang L."/>
            <person name="Lee J."/>
        </authorList>
    </citation>
    <scope>NUCLEOTIDE SEQUENCE</scope>
    <source>
        <strain evidence="2 3">N5</strain>
    </source>
</reference>
<dbReference type="RefSeq" id="WP_257891275.1">
    <property type="nucleotide sequence ID" value="NZ_JAIMBW010000001.1"/>
</dbReference>
<dbReference type="Gene3D" id="2.60.120.1290">
    <property type="match status" value="1"/>
</dbReference>
<dbReference type="GO" id="GO:0006508">
    <property type="term" value="P:proteolysis"/>
    <property type="evidence" value="ECO:0007669"/>
    <property type="project" value="InterPro"/>
</dbReference>
<proteinExistence type="predicted"/>
<evidence type="ECO:0000313" key="3">
    <source>
        <dbReference type="Proteomes" id="UP000693972"/>
    </source>
</evidence>
<dbReference type="Proteomes" id="UP000693972">
    <property type="component" value="Unassembled WGS sequence"/>
</dbReference>
<evidence type="ECO:0000313" key="1">
    <source>
        <dbReference type="EMBL" id="MBY4891398.1"/>
    </source>
</evidence>
<evidence type="ECO:0008006" key="4">
    <source>
        <dbReference type="Google" id="ProtNLM"/>
    </source>
</evidence>
<name>A0A975YG71_9RHOB</name>
<dbReference type="AlphaFoldDB" id="A0A975YG71"/>
<dbReference type="Gene3D" id="3.40.50.200">
    <property type="entry name" value="Peptidase S8/S53 domain"/>
    <property type="match status" value="2"/>
</dbReference>
<dbReference type="EMBL" id="JAIMBW010000001">
    <property type="protein sequence ID" value="MBY4891398.1"/>
    <property type="molecule type" value="Genomic_DNA"/>
</dbReference>
<accession>A0A975YG71</accession>
<dbReference type="SUPFAM" id="SSF52743">
    <property type="entry name" value="Subtilisin-like"/>
    <property type="match status" value="1"/>
</dbReference>
<keyword evidence="3" id="KW-1185">Reference proteome</keyword>
<sequence>MDGGGKADTVQSPTSDWWQRMLAGDLPPPVVTPVDREVYTAHPDETAPVLPHACCIDPRKDQGDVPPLDPLPQTVIMGIIDDGLAFANARFLKPGPNGQYQTRMAAFWNQDATCGNTRVGSGSADGYTLPFGHDWTEAEINTSLFTYPDGAFPDPDFAYRNSEMSRAVARALTHGTHVMDLATGYDCDDTRANDLGEVPADMALRRPIVAVQLARHATQNASGAFMAPFVTHAMAYILDRAVRLQPADGDRVPVVLNFSYGIYASALRGRAALEEWIDDAVKAMWKDHGIPVWVVLPSGNSHMDRTHGEQQVSATQAEVPAHPLIVRHQPENKAPTVVEFWWPERTTSSETYGLEGVKGVKGGLNAKQRRQVIESLSALPSPLRLELRPPQARDWIELPPDPVNFFHGVPLTDGDRTVAMTYHEALVSFGRKTMDKDSREISVQLKLTLVLAPSVFEQALDAAGFAQTDATLPAGNWEVRLWNEDTAAPETVTVRCQRNDTPFGFRPYGRQSRLEDPRYRAVRPDGRADQADSDDAWVLRRGTLSAISSGAHTIRVGSVRASNLDRREIAENHTIAASVFSGAGDPANPFDGVDIAAVSELSAALPGVLGASTHSGARMRLSGTSAAAPQVARWIAQELAQPGISPLRDALVAEAANSTASYFKDSYTPERSGARVLLGPGAR</sequence>
<protein>
    <recommendedName>
        <fullName evidence="4">Subtilase family protein</fullName>
    </recommendedName>
</protein>
<dbReference type="InterPro" id="IPR036852">
    <property type="entry name" value="Peptidase_S8/S53_dom_sf"/>
</dbReference>
<evidence type="ECO:0000313" key="2">
    <source>
        <dbReference type="EMBL" id="QXL88192.1"/>
    </source>
</evidence>
<dbReference type="EMBL" id="CP078073">
    <property type="protein sequence ID" value="QXL88192.1"/>
    <property type="molecule type" value="Genomic_DNA"/>
</dbReference>
<gene>
    <name evidence="1" type="ORF">KUL25_01320</name>
    <name evidence="2" type="ORF">KUL25_01325</name>
</gene>
<dbReference type="GO" id="GO:0004252">
    <property type="term" value="F:serine-type endopeptidase activity"/>
    <property type="evidence" value="ECO:0007669"/>
    <property type="project" value="InterPro"/>
</dbReference>